<feature type="region of interest" description="Disordered" evidence="3">
    <location>
        <begin position="1"/>
        <end position="96"/>
    </location>
</feature>
<feature type="region of interest" description="Disordered" evidence="3">
    <location>
        <begin position="263"/>
        <end position="310"/>
    </location>
</feature>
<organism evidence="5">
    <name type="scientific">Rhizochromulina marina</name>
    <dbReference type="NCBI Taxonomy" id="1034831"/>
    <lineage>
        <taxon>Eukaryota</taxon>
        <taxon>Sar</taxon>
        <taxon>Stramenopiles</taxon>
        <taxon>Ochrophyta</taxon>
        <taxon>Dictyochophyceae</taxon>
        <taxon>Rhizochromulinales</taxon>
        <taxon>Rhizochromulina</taxon>
    </lineage>
</organism>
<dbReference type="GO" id="GO:0000184">
    <property type="term" value="P:nuclear-transcribed mRNA catabolic process, nonsense-mediated decay"/>
    <property type="evidence" value="ECO:0007669"/>
    <property type="project" value="InterPro"/>
</dbReference>
<feature type="compositionally biased region" description="Low complexity" evidence="3">
    <location>
        <begin position="115"/>
        <end position="129"/>
    </location>
</feature>
<dbReference type="GO" id="GO:0005737">
    <property type="term" value="C:cytoplasm"/>
    <property type="evidence" value="ECO:0007669"/>
    <property type="project" value="UniProtKB-SubCell"/>
</dbReference>
<feature type="compositionally biased region" description="Acidic residues" evidence="3">
    <location>
        <begin position="53"/>
        <end position="81"/>
    </location>
</feature>
<feature type="compositionally biased region" description="Basic and acidic residues" evidence="3">
    <location>
        <begin position="290"/>
        <end position="299"/>
    </location>
</feature>
<protein>
    <recommendedName>
        <fullName evidence="4">Up-frameshift suppressor 2 C-terminal domain-containing protein</fullName>
    </recommendedName>
</protein>
<dbReference type="Pfam" id="PF04050">
    <property type="entry name" value="Upf2"/>
    <property type="match status" value="1"/>
</dbReference>
<proteinExistence type="predicted"/>
<keyword evidence="2" id="KW-0963">Cytoplasm</keyword>
<sequence>MEEALAPAPDVQYPYAEDEDDEEEEEDGEGDNEDDEGSQDGEDHGSSKGEVEQGADEVAEEEYDEEEEADGEGAALADDENAVVHVAMREKTAEDDDFERALARMMQDTLETSRKSTSARAAAQRGAAALTSVPIGLVRRGQDQPGKDSGDASAASVEDKAPPGFLAGPAVKFQLLQKGKQGKVEAKSLFVPEDTNLAETVAKTRQEELKEKEAIKALVLNYGREVEEQEYWESERYGGRGKKTVVMGDVDGGRAYAKVPLQKIKQRSVPQPQKRASGDQGAAASASAAPRDRNARGRGLDFAGKLWEAD</sequence>
<evidence type="ECO:0000256" key="2">
    <source>
        <dbReference type="ARBA" id="ARBA00022490"/>
    </source>
</evidence>
<dbReference type="PANTHER" id="PTHR12839">
    <property type="entry name" value="NONSENSE-MEDIATED MRNA DECAY PROTEIN 2 UP-FRAMESHIFT SUPPRESSOR 2"/>
    <property type="match status" value="1"/>
</dbReference>
<reference evidence="5" key="1">
    <citation type="submission" date="2021-01" db="EMBL/GenBank/DDBJ databases">
        <authorList>
            <person name="Corre E."/>
            <person name="Pelletier E."/>
            <person name="Niang G."/>
            <person name="Scheremetjew M."/>
            <person name="Finn R."/>
            <person name="Kale V."/>
            <person name="Holt S."/>
            <person name="Cochrane G."/>
            <person name="Meng A."/>
            <person name="Brown T."/>
            <person name="Cohen L."/>
        </authorList>
    </citation>
    <scope>NUCLEOTIDE SEQUENCE</scope>
    <source>
        <strain evidence="5">CCMP1243</strain>
    </source>
</reference>
<gene>
    <name evidence="5" type="ORF">RMAR1173_LOCUS20906</name>
</gene>
<feature type="compositionally biased region" description="Acidic residues" evidence="3">
    <location>
        <begin position="16"/>
        <end position="40"/>
    </location>
</feature>
<accession>A0A7S2WVD8</accession>
<feature type="region of interest" description="Disordered" evidence="3">
    <location>
        <begin position="109"/>
        <end position="165"/>
    </location>
</feature>
<dbReference type="GO" id="GO:0035145">
    <property type="term" value="C:exon-exon junction complex"/>
    <property type="evidence" value="ECO:0007669"/>
    <property type="project" value="TreeGrafter"/>
</dbReference>
<evidence type="ECO:0000259" key="4">
    <source>
        <dbReference type="Pfam" id="PF04050"/>
    </source>
</evidence>
<feature type="compositionally biased region" description="Basic and acidic residues" evidence="3">
    <location>
        <begin position="41"/>
        <end position="51"/>
    </location>
</feature>
<name>A0A7S2WVD8_9STRA</name>
<evidence type="ECO:0000313" key="5">
    <source>
        <dbReference type="EMBL" id="CAD9709913.1"/>
    </source>
</evidence>
<feature type="compositionally biased region" description="Basic and acidic residues" evidence="3">
    <location>
        <begin position="140"/>
        <end position="150"/>
    </location>
</feature>
<dbReference type="AlphaFoldDB" id="A0A7S2WVD8"/>
<comment type="subcellular location">
    <subcellularLocation>
        <location evidence="1">Cytoplasm</location>
    </subcellularLocation>
</comment>
<dbReference type="InterPro" id="IPR007193">
    <property type="entry name" value="Upf2/Nmd2_C"/>
</dbReference>
<dbReference type="PANTHER" id="PTHR12839:SF7">
    <property type="entry name" value="REGULATOR OF NONSENSE TRANSCRIPTS 2"/>
    <property type="match status" value="1"/>
</dbReference>
<feature type="domain" description="Up-frameshift suppressor 2 C-terminal" evidence="4">
    <location>
        <begin position="79"/>
        <end position="221"/>
    </location>
</feature>
<dbReference type="InterPro" id="IPR039762">
    <property type="entry name" value="Nmd2/UPF2"/>
</dbReference>
<evidence type="ECO:0000256" key="3">
    <source>
        <dbReference type="SAM" id="MobiDB-lite"/>
    </source>
</evidence>
<evidence type="ECO:0000256" key="1">
    <source>
        <dbReference type="ARBA" id="ARBA00004496"/>
    </source>
</evidence>
<dbReference type="EMBL" id="HBHJ01031614">
    <property type="protein sequence ID" value="CAD9709913.1"/>
    <property type="molecule type" value="Transcribed_RNA"/>
</dbReference>